<reference evidence="10" key="1">
    <citation type="submission" date="2025-08" db="UniProtKB">
        <authorList>
            <consortium name="Ensembl"/>
        </authorList>
    </citation>
    <scope>IDENTIFICATION</scope>
</reference>
<comment type="subcellular location">
    <subcellularLocation>
        <location evidence="1">Cytoplasm</location>
        <location evidence="1">Cytoskeleton</location>
        <location evidence="1">Microtubule organizing center</location>
        <location evidence="1">Centrosome</location>
    </subcellularLocation>
</comment>
<evidence type="ECO:0000256" key="7">
    <source>
        <dbReference type="SAM" id="MobiDB-lite"/>
    </source>
</evidence>
<dbReference type="GO" id="GO:0000278">
    <property type="term" value="P:mitotic cell cycle"/>
    <property type="evidence" value="ECO:0007669"/>
    <property type="project" value="TreeGrafter"/>
</dbReference>
<dbReference type="GO" id="GO:0051011">
    <property type="term" value="F:microtubule minus-end binding"/>
    <property type="evidence" value="ECO:0007669"/>
    <property type="project" value="TreeGrafter"/>
</dbReference>
<evidence type="ECO:0000256" key="5">
    <source>
        <dbReference type="ARBA" id="ARBA00023212"/>
    </source>
</evidence>
<organism evidence="10 11">
    <name type="scientific">Pavo cristatus</name>
    <name type="common">Indian peafowl</name>
    <name type="synonym">Blue peafowl</name>
    <dbReference type="NCBI Taxonomy" id="9049"/>
    <lineage>
        <taxon>Eukaryota</taxon>
        <taxon>Metazoa</taxon>
        <taxon>Chordata</taxon>
        <taxon>Craniata</taxon>
        <taxon>Vertebrata</taxon>
        <taxon>Euteleostomi</taxon>
        <taxon>Archelosauria</taxon>
        <taxon>Archosauria</taxon>
        <taxon>Dinosauria</taxon>
        <taxon>Saurischia</taxon>
        <taxon>Theropoda</taxon>
        <taxon>Coelurosauria</taxon>
        <taxon>Aves</taxon>
        <taxon>Neognathae</taxon>
        <taxon>Galloanserae</taxon>
        <taxon>Galliformes</taxon>
        <taxon>Phasianidae</taxon>
        <taxon>Phasianinae</taxon>
        <taxon>Pavo</taxon>
    </lineage>
</organism>
<evidence type="ECO:0000259" key="8">
    <source>
        <dbReference type="Pfam" id="PF04130"/>
    </source>
</evidence>
<evidence type="ECO:0000313" key="11">
    <source>
        <dbReference type="Proteomes" id="UP000694428"/>
    </source>
</evidence>
<keyword evidence="4 6" id="KW-0493">Microtubule</keyword>
<dbReference type="GO" id="GO:0051225">
    <property type="term" value="P:spindle assembly"/>
    <property type="evidence" value="ECO:0007669"/>
    <property type="project" value="TreeGrafter"/>
</dbReference>
<evidence type="ECO:0000256" key="1">
    <source>
        <dbReference type="ARBA" id="ARBA00004300"/>
    </source>
</evidence>
<evidence type="ECO:0000256" key="2">
    <source>
        <dbReference type="ARBA" id="ARBA00010337"/>
    </source>
</evidence>
<dbReference type="Pfam" id="PF17681">
    <property type="entry name" value="GCP_N_terminal"/>
    <property type="match status" value="1"/>
</dbReference>
<dbReference type="InterPro" id="IPR007259">
    <property type="entry name" value="GCP"/>
</dbReference>
<dbReference type="AlphaFoldDB" id="A0A8C9EQX6"/>
<dbReference type="GO" id="GO:0043015">
    <property type="term" value="F:gamma-tubulin binding"/>
    <property type="evidence" value="ECO:0007669"/>
    <property type="project" value="InterPro"/>
</dbReference>
<dbReference type="GO" id="GO:0000922">
    <property type="term" value="C:spindle pole"/>
    <property type="evidence" value="ECO:0007669"/>
    <property type="project" value="InterPro"/>
</dbReference>
<protein>
    <recommendedName>
        <fullName evidence="6">Gamma-tubulin complex component</fullName>
    </recommendedName>
</protein>
<dbReference type="InterPro" id="IPR040457">
    <property type="entry name" value="GCP_C"/>
</dbReference>
<dbReference type="GO" id="GO:0005813">
    <property type="term" value="C:centrosome"/>
    <property type="evidence" value="ECO:0007669"/>
    <property type="project" value="UniProtKB-SubCell"/>
</dbReference>
<proteinExistence type="inferred from homology"/>
<dbReference type="InterPro" id="IPR041470">
    <property type="entry name" value="GCP_N"/>
</dbReference>
<evidence type="ECO:0000256" key="6">
    <source>
        <dbReference type="RuleBase" id="RU363050"/>
    </source>
</evidence>
<name>A0A8C9EQX6_PAVCR</name>
<keyword evidence="5 6" id="KW-0206">Cytoskeleton</keyword>
<sequence length="568" mass="64996">MIHELLLALSGYPGAAFTWSKRGGLQVSQELPFLHPSETSVLNRLCRLGTDYIRFAEFVEQYTGHVQQQDHHLSQQNQSGLHGIYLRAFCTGLDSVLQPYRQALLDLEQEFLADPHLSISHVNYSLDQFQLLFPSVMVVVEQIKTQKIHGCQILETVHKHSCGGLPPVRSALEKILAVCHGVMYKQLSAWMLHGLLLDQHEEFFIKQGPSGNVSGQPEDDDDDLGIGGLTGKQLRELQDLRLIEEENMLAPSLKQFSLRVEMLPSYIPVRVAEKILFVGESVQMFENQNVNLTRKGKECFSEIHCSKRGGLLWILDLEFVYNAYSFYSVFYKLTYKNLSKQIIKDFYLLGRGELFQAFIDTAQHMLKTPPTAVTEHDVNVAFQQSAHKVLLDDDNLLPLLHLTIEYHGKEHKDSSQTREGPSRELSPREAPPSGWAALGLSYKVQWPLHILFTPAVLEKYNVVFKYLLSVRRVQAELQHCWALQMQRKHLKSNRTDAIKWRLRDHMAFLVDNLQYYLQGFSRQSSLLFKILSSVRNHQINSDLAQLLLRLDYNKYYTQAGGTLGSFGV</sequence>
<evidence type="ECO:0000256" key="3">
    <source>
        <dbReference type="ARBA" id="ARBA00022490"/>
    </source>
</evidence>
<dbReference type="PANTHER" id="PTHR19302:SF27">
    <property type="entry name" value="GAMMA-TUBULIN COMPLEX COMPONENT 4"/>
    <property type="match status" value="1"/>
</dbReference>
<comment type="function">
    <text evidence="6">Component of the gamma-tubulin ring complex (gTuRC) which mediates microtubule nucleation.</text>
</comment>
<dbReference type="InterPro" id="IPR042241">
    <property type="entry name" value="GCP_C_sf"/>
</dbReference>
<feature type="compositionally biased region" description="Basic and acidic residues" evidence="7">
    <location>
        <begin position="410"/>
        <end position="427"/>
    </location>
</feature>
<dbReference type="GO" id="GO:0007020">
    <property type="term" value="P:microtubule nucleation"/>
    <property type="evidence" value="ECO:0007669"/>
    <property type="project" value="InterPro"/>
</dbReference>
<feature type="region of interest" description="Disordered" evidence="7">
    <location>
        <begin position="410"/>
        <end position="430"/>
    </location>
</feature>
<dbReference type="GO" id="GO:0031122">
    <property type="term" value="P:cytoplasmic microtubule organization"/>
    <property type="evidence" value="ECO:0007669"/>
    <property type="project" value="TreeGrafter"/>
</dbReference>
<feature type="domain" description="Gamma tubulin complex component C-terminal" evidence="8">
    <location>
        <begin position="341"/>
        <end position="518"/>
    </location>
</feature>
<dbReference type="Ensembl" id="ENSPSTT00000004689.1">
    <property type="protein sequence ID" value="ENSPSTP00000004460.1"/>
    <property type="gene ID" value="ENSPSTG00000003205.1"/>
</dbReference>
<dbReference type="Proteomes" id="UP000694428">
    <property type="component" value="Unplaced"/>
</dbReference>
<evidence type="ECO:0000313" key="10">
    <source>
        <dbReference type="Ensembl" id="ENSPSTP00000004460.1"/>
    </source>
</evidence>
<feature type="domain" description="Gamma tubulin complex component protein N-terminal" evidence="9">
    <location>
        <begin position="2"/>
        <end position="305"/>
    </location>
</feature>
<dbReference type="Gene3D" id="1.20.120.1900">
    <property type="entry name" value="Gamma-tubulin complex, C-terminal domain"/>
    <property type="match status" value="1"/>
</dbReference>
<dbReference type="GO" id="GO:0051321">
    <property type="term" value="P:meiotic cell cycle"/>
    <property type="evidence" value="ECO:0007669"/>
    <property type="project" value="TreeGrafter"/>
</dbReference>
<keyword evidence="3 6" id="KW-0963">Cytoplasm</keyword>
<reference evidence="10" key="2">
    <citation type="submission" date="2025-09" db="UniProtKB">
        <authorList>
            <consortium name="Ensembl"/>
        </authorList>
    </citation>
    <scope>IDENTIFICATION</scope>
</reference>
<dbReference type="PANTHER" id="PTHR19302">
    <property type="entry name" value="GAMMA TUBULIN COMPLEX PROTEIN"/>
    <property type="match status" value="1"/>
</dbReference>
<dbReference type="Pfam" id="PF04130">
    <property type="entry name" value="GCP_C_terminal"/>
    <property type="match status" value="1"/>
</dbReference>
<dbReference type="GO" id="GO:0000930">
    <property type="term" value="C:gamma-tubulin complex"/>
    <property type="evidence" value="ECO:0007669"/>
    <property type="project" value="TreeGrafter"/>
</dbReference>
<comment type="similarity">
    <text evidence="2 6">Belongs to the TUBGCP family.</text>
</comment>
<dbReference type="GO" id="GO:0005874">
    <property type="term" value="C:microtubule"/>
    <property type="evidence" value="ECO:0007669"/>
    <property type="project" value="UniProtKB-KW"/>
</dbReference>
<accession>A0A8C9EQX6</accession>
<keyword evidence="11" id="KW-1185">Reference proteome</keyword>
<evidence type="ECO:0000259" key="9">
    <source>
        <dbReference type="Pfam" id="PF17681"/>
    </source>
</evidence>
<evidence type="ECO:0000256" key="4">
    <source>
        <dbReference type="ARBA" id="ARBA00022701"/>
    </source>
</evidence>